<evidence type="ECO:0000313" key="2">
    <source>
        <dbReference type="Proteomes" id="UP000009215"/>
    </source>
</evidence>
<accession>A0AB33R8V5</accession>
<dbReference type="EMBL" id="HE858529">
    <property type="protein sequence ID" value="CCI63329.1"/>
    <property type="molecule type" value="Genomic_DNA"/>
</dbReference>
<dbReference type="Proteomes" id="UP000009215">
    <property type="component" value="Chromosome"/>
</dbReference>
<evidence type="ECO:0000313" key="1">
    <source>
        <dbReference type="EMBL" id="CCI63329.1"/>
    </source>
</evidence>
<name>A0AB33R8V5_STREQ</name>
<reference evidence="1 2" key="1">
    <citation type="submission" date="2012-05" db="EMBL/GenBank/DDBJ databases">
        <title>Complete genome sequence of a Streptococcus dysgalactiae subsp. equisimilis strain possessing Lancefield's group A antigen.</title>
        <authorList>
            <person name="Luetticken R."/>
            <person name="Bruellhoff K."/>
            <person name="Van der Linden M."/>
            <person name="Peltroche-Llacsahuanga H."/>
            <person name="Blom J."/>
            <person name="Weber-Lehmann J."/>
            <person name="Ferretti J.J."/>
            <person name="McShan W.M."/>
        </authorList>
    </citation>
    <scope>NUCLEOTIDE SEQUENCE [LARGE SCALE GENOMIC DNA]</scope>
    <source>
        <strain evidence="1 2">AC-2713</strain>
    </source>
</reference>
<dbReference type="KEGG" id="sdc:SDSE_1847"/>
<dbReference type="AlphaFoldDB" id="A0AB33R8V5"/>
<sequence length="43" mass="4832">MVSPLTGSIQHSLIIPLIEKNEKVAKSVLAVFRKVIERRICLT</sequence>
<gene>
    <name evidence="1" type="ORF">SDSE_1847</name>
</gene>
<protein>
    <submittedName>
        <fullName evidence="1">Uncharacterized protein</fullName>
    </submittedName>
</protein>
<proteinExistence type="predicted"/>
<organism evidence="1 2">
    <name type="scientific">Streptococcus dysgalactiae subsp. equisimilis AC-2713</name>
    <dbReference type="NCBI Taxonomy" id="759913"/>
    <lineage>
        <taxon>Bacteria</taxon>
        <taxon>Bacillati</taxon>
        <taxon>Bacillota</taxon>
        <taxon>Bacilli</taxon>
        <taxon>Lactobacillales</taxon>
        <taxon>Streptococcaceae</taxon>
        <taxon>Streptococcus</taxon>
    </lineage>
</organism>